<dbReference type="EMBL" id="JASPKY010000194">
    <property type="protein sequence ID" value="KAK9721842.1"/>
    <property type="molecule type" value="Genomic_DNA"/>
</dbReference>
<evidence type="ECO:0008006" key="3">
    <source>
        <dbReference type="Google" id="ProtNLM"/>
    </source>
</evidence>
<comment type="caution">
    <text evidence="1">The sequence shown here is derived from an EMBL/GenBank/DDBJ whole genome shotgun (WGS) entry which is preliminary data.</text>
</comment>
<protein>
    <recommendedName>
        <fullName evidence="3">RNase H type-1 domain-containing protein</fullName>
    </recommendedName>
</protein>
<organism evidence="1 2">
    <name type="scientific">Popillia japonica</name>
    <name type="common">Japanese beetle</name>
    <dbReference type="NCBI Taxonomy" id="7064"/>
    <lineage>
        <taxon>Eukaryota</taxon>
        <taxon>Metazoa</taxon>
        <taxon>Ecdysozoa</taxon>
        <taxon>Arthropoda</taxon>
        <taxon>Hexapoda</taxon>
        <taxon>Insecta</taxon>
        <taxon>Pterygota</taxon>
        <taxon>Neoptera</taxon>
        <taxon>Endopterygota</taxon>
        <taxon>Coleoptera</taxon>
        <taxon>Polyphaga</taxon>
        <taxon>Scarabaeiformia</taxon>
        <taxon>Scarabaeidae</taxon>
        <taxon>Rutelinae</taxon>
        <taxon>Popillia</taxon>
    </lineage>
</organism>
<reference evidence="1 2" key="1">
    <citation type="journal article" date="2024" name="BMC Genomics">
        <title>De novo assembly and annotation of Popillia japonica's genome with initial clues to its potential as an invasive pest.</title>
        <authorList>
            <person name="Cucini C."/>
            <person name="Boschi S."/>
            <person name="Funari R."/>
            <person name="Cardaioli E."/>
            <person name="Iannotti N."/>
            <person name="Marturano G."/>
            <person name="Paoli F."/>
            <person name="Bruttini M."/>
            <person name="Carapelli A."/>
            <person name="Frati F."/>
            <person name="Nardi F."/>
        </authorList>
    </citation>
    <scope>NUCLEOTIDE SEQUENCE [LARGE SCALE GENOMIC DNA]</scope>
    <source>
        <strain evidence="1">DMR45628</strain>
    </source>
</reference>
<dbReference type="Gene3D" id="3.30.420.10">
    <property type="entry name" value="Ribonuclease H-like superfamily/Ribonuclease H"/>
    <property type="match status" value="1"/>
</dbReference>
<dbReference type="AlphaFoldDB" id="A0AAW1KPI4"/>
<gene>
    <name evidence="1" type="ORF">QE152_g20009</name>
</gene>
<accession>A0AAW1KPI4</accession>
<dbReference type="Proteomes" id="UP001458880">
    <property type="component" value="Unassembled WGS sequence"/>
</dbReference>
<evidence type="ECO:0000313" key="2">
    <source>
        <dbReference type="Proteomes" id="UP001458880"/>
    </source>
</evidence>
<name>A0AAW1KPI4_POPJA</name>
<keyword evidence="2" id="KW-1185">Reference proteome</keyword>
<dbReference type="InterPro" id="IPR036397">
    <property type="entry name" value="RNaseH_sf"/>
</dbReference>
<dbReference type="GO" id="GO:0003676">
    <property type="term" value="F:nucleic acid binding"/>
    <property type="evidence" value="ECO:0007669"/>
    <property type="project" value="InterPro"/>
</dbReference>
<sequence>MPRGRLAEPIGMLQRKELFQPQNLHGNRELTKFFAIKVSRNYYKILQKLSGGKIVELVWIPKDSSKERNQKADLLAKNALGIDSRKQKGYPSKD</sequence>
<evidence type="ECO:0000313" key="1">
    <source>
        <dbReference type="EMBL" id="KAK9721842.1"/>
    </source>
</evidence>
<proteinExistence type="predicted"/>